<evidence type="ECO:0000256" key="1">
    <source>
        <dbReference type="SAM" id="MobiDB-lite"/>
    </source>
</evidence>
<feature type="region of interest" description="Disordered" evidence="1">
    <location>
        <begin position="163"/>
        <end position="192"/>
    </location>
</feature>
<organism evidence="3 4">
    <name type="scientific">Dictyocaulus viviparus</name>
    <name type="common">Bovine lungworm</name>
    <dbReference type="NCBI Taxonomy" id="29172"/>
    <lineage>
        <taxon>Eukaryota</taxon>
        <taxon>Metazoa</taxon>
        <taxon>Ecdysozoa</taxon>
        <taxon>Nematoda</taxon>
        <taxon>Chromadorea</taxon>
        <taxon>Rhabditida</taxon>
        <taxon>Rhabditina</taxon>
        <taxon>Rhabditomorpha</taxon>
        <taxon>Strongyloidea</taxon>
        <taxon>Metastrongylidae</taxon>
        <taxon>Dictyocaulus</taxon>
    </lineage>
</organism>
<evidence type="ECO:0000256" key="2">
    <source>
        <dbReference type="SAM" id="SignalP"/>
    </source>
</evidence>
<name>A0A0D8XCJ7_DICVI</name>
<evidence type="ECO:0000313" key="3">
    <source>
        <dbReference type="EMBL" id="KJH42340.1"/>
    </source>
</evidence>
<dbReference type="EMBL" id="KN716678">
    <property type="protein sequence ID" value="KJH42340.1"/>
    <property type="molecule type" value="Genomic_DNA"/>
</dbReference>
<evidence type="ECO:0000313" key="4">
    <source>
        <dbReference type="Proteomes" id="UP000053766"/>
    </source>
</evidence>
<dbReference type="SUPFAM" id="SSF55797">
    <property type="entry name" value="PR-1-like"/>
    <property type="match status" value="1"/>
</dbReference>
<dbReference type="AlphaFoldDB" id="A0A0D8XCJ7"/>
<reference evidence="3 4" key="1">
    <citation type="submission" date="2013-11" db="EMBL/GenBank/DDBJ databases">
        <title>Draft genome of the bovine lungworm Dictyocaulus viviparus.</title>
        <authorList>
            <person name="Mitreva M."/>
        </authorList>
    </citation>
    <scope>NUCLEOTIDE SEQUENCE [LARGE SCALE GENOMIC DNA]</scope>
    <source>
        <strain evidence="3 4">HannoverDv2000</strain>
    </source>
</reference>
<feature type="chain" id="PRO_5002335769" description="SCP-like protein" evidence="2">
    <location>
        <begin position="21"/>
        <end position="417"/>
    </location>
</feature>
<gene>
    <name evidence="3" type="ORF">DICVIV_11680</name>
</gene>
<dbReference type="InterPro" id="IPR035940">
    <property type="entry name" value="CAP_sf"/>
</dbReference>
<feature type="signal peptide" evidence="2">
    <location>
        <begin position="1"/>
        <end position="20"/>
    </location>
</feature>
<keyword evidence="2" id="KW-0732">Signal</keyword>
<dbReference type="Proteomes" id="UP000053766">
    <property type="component" value="Unassembled WGS sequence"/>
</dbReference>
<protein>
    <recommendedName>
        <fullName evidence="5">SCP-like protein</fullName>
    </recommendedName>
</protein>
<evidence type="ECO:0008006" key="5">
    <source>
        <dbReference type="Google" id="ProtNLM"/>
    </source>
</evidence>
<accession>A0A0D8XCJ7</accession>
<reference evidence="4" key="2">
    <citation type="journal article" date="2016" name="Sci. Rep.">
        <title>Dictyocaulus viviparus genome, variome and transcriptome elucidate lungworm biology and support future intervention.</title>
        <authorList>
            <person name="McNulty S.N."/>
            <person name="Strube C."/>
            <person name="Rosa B.A."/>
            <person name="Martin J.C."/>
            <person name="Tyagi R."/>
            <person name="Choi Y.J."/>
            <person name="Wang Q."/>
            <person name="Hallsworth Pepin K."/>
            <person name="Zhang X."/>
            <person name="Ozersky P."/>
            <person name="Wilson R.K."/>
            <person name="Sternberg P.W."/>
            <person name="Gasser R.B."/>
            <person name="Mitreva M."/>
        </authorList>
    </citation>
    <scope>NUCLEOTIDE SEQUENCE [LARGE SCALE GENOMIC DNA]</scope>
    <source>
        <strain evidence="4">HannoverDv2000</strain>
    </source>
</reference>
<proteinExistence type="predicted"/>
<sequence>MMFNGYVLTIFLLTAVLLHGKINDCNDETLNDYRQFLLDEFNGIRKNGSLRILEWNCTQELAVGVLIEKCPVRPPTVQNGSFVYGREELNGNVNLTIRPVITMLKRWSKGNEHKTILKKKWSTVGCAKKRCIASGKTAVLAMGCFFGTPKGAIKQTTTSATITPTTVMPPRRTTRGRKTAKPPVPPTKSSKCGNVDNDTMKYIVNFYKQYGKPNTEWSCVLAKKAEKELKKYCANSKSDGFGDEKHKKRQERVIDTSSEIDLAKRMFKKCWKKSENDWNERKEVKKVGCAMRKCLSSPVGLEIFMGCYHDNQSYDIYVLEEKMVYVIGPVYKKRKYFFEFLQYNHMYKKLYLHLAFLRKCAKIAPVDREVLGFLMRNDNIDAFPILLITRFVELAPMYLHVKLSQTCYAVHTKDKVS</sequence>
<keyword evidence="4" id="KW-1185">Reference proteome</keyword>